<evidence type="ECO:0000256" key="4">
    <source>
        <dbReference type="ARBA" id="ARBA00022598"/>
    </source>
</evidence>
<dbReference type="PANTHER" id="PTHR37940:SF1">
    <property type="entry name" value="LYSINE--TRNA LIGASE"/>
    <property type="match status" value="1"/>
</dbReference>
<evidence type="ECO:0000256" key="3">
    <source>
        <dbReference type="ARBA" id="ARBA00022490"/>
    </source>
</evidence>
<keyword evidence="4 10" id="KW-0436">Ligase</keyword>
<comment type="caution">
    <text evidence="11">The sequence shown here is derived from an EMBL/GenBank/DDBJ whole genome shotgun (WGS) entry which is preliminary data.</text>
</comment>
<protein>
    <recommendedName>
        <fullName evidence="10">Lysine--tRNA ligase</fullName>
        <ecNumber evidence="10">6.1.1.6</ecNumber>
    </recommendedName>
    <alternativeName>
        <fullName evidence="10">Lysyl-tRNA synthetase</fullName>
        <shortName evidence="10">LysRS</shortName>
    </alternativeName>
</protein>
<evidence type="ECO:0000256" key="8">
    <source>
        <dbReference type="ARBA" id="ARBA00023146"/>
    </source>
</evidence>
<keyword evidence="8 10" id="KW-0030">Aminoacyl-tRNA synthetase</keyword>
<dbReference type="SUPFAM" id="SSF52374">
    <property type="entry name" value="Nucleotidylyl transferase"/>
    <property type="match status" value="1"/>
</dbReference>
<dbReference type="STRING" id="1617427.UZ20_WS6002000733"/>
<reference evidence="11 12" key="1">
    <citation type="submission" date="2015-02" db="EMBL/GenBank/DDBJ databases">
        <title>Improved understanding of the partial-nitritation anammox process through 23 genomes representing the majority of the microbial community.</title>
        <authorList>
            <person name="Speth D.R."/>
            <person name="In T Zandt M."/>
            <person name="Guerrero Cruz S."/>
            <person name="Jetten M.S."/>
            <person name="Dutilh B.E."/>
        </authorList>
    </citation>
    <scope>NUCLEOTIDE SEQUENCE [LARGE SCALE GENOMIC DNA]</scope>
    <source>
        <strain evidence="11">OLB21</strain>
    </source>
</reference>
<evidence type="ECO:0000256" key="7">
    <source>
        <dbReference type="ARBA" id="ARBA00022917"/>
    </source>
</evidence>
<evidence type="ECO:0000256" key="2">
    <source>
        <dbReference type="ARBA" id="ARBA00005594"/>
    </source>
</evidence>
<dbReference type="GO" id="GO:0000049">
    <property type="term" value="F:tRNA binding"/>
    <property type="evidence" value="ECO:0007669"/>
    <property type="project" value="InterPro"/>
</dbReference>
<feature type="short sequence motif" description="'KMSKS' region" evidence="10">
    <location>
        <begin position="279"/>
        <end position="283"/>
    </location>
</feature>
<comment type="similarity">
    <text evidence="2 10">Belongs to the class-I aminoacyl-tRNA synthetase family.</text>
</comment>
<dbReference type="InterPro" id="IPR008925">
    <property type="entry name" value="aa_tRNA-synth_I_cd-bd_sf"/>
</dbReference>
<dbReference type="GO" id="GO:0005524">
    <property type="term" value="F:ATP binding"/>
    <property type="evidence" value="ECO:0007669"/>
    <property type="project" value="UniProtKB-UniRule"/>
</dbReference>
<comment type="subcellular location">
    <subcellularLocation>
        <location evidence="1 10">Cytoplasm</location>
    </subcellularLocation>
</comment>
<evidence type="ECO:0000256" key="10">
    <source>
        <dbReference type="HAMAP-Rule" id="MF_00177"/>
    </source>
</evidence>
<dbReference type="HAMAP" id="MF_00177">
    <property type="entry name" value="Lys_tRNA_synth_class1"/>
    <property type="match status" value="1"/>
</dbReference>
<dbReference type="InterPro" id="IPR042078">
    <property type="entry name" value="Lys-tRNA-ligase_SC_fold"/>
</dbReference>
<dbReference type="GO" id="GO:0005737">
    <property type="term" value="C:cytoplasm"/>
    <property type="evidence" value="ECO:0007669"/>
    <property type="project" value="UniProtKB-SubCell"/>
</dbReference>
<dbReference type="Proteomes" id="UP000070449">
    <property type="component" value="Unassembled WGS sequence"/>
</dbReference>
<evidence type="ECO:0000256" key="6">
    <source>
        <dbReference type="ARBA" id="ARBA00022840"/>
    </source>
</evidence>
<keyword evidence="7 10" id="KW-0648">Protein biosynthesis</keyword>
<dbReference type="InterPro" id="IPR002904">
    <property type="entry name" value="Lys-tRNA-ligase"/>
</dbReference>
<keyword evidence="3 10" id="KW-0963">Cytoplasm</keyword>
<name>A0A136KHC7_9BACT</name>
<comment type="catalytic activity">
    <reaction evidence="9 10">
        <text>tRNA(Lys) + L-lysine + ATP = L-lysyl-tRNA(Lys) + AMP + diphosphate</text>
        <dbReference type="Rhea" id="RHEA:20792"/>
        <dbReference type="Rhea" id="RHEA-COMP:9696"/>
        <dbReference type="Rhea" id="RHEA-COMP:9697"/>
        <dbReference type="ChEBI" id="CHEBI:30616"/>
        <dbReference type="ChEBI" id="CHEBI:32551"/>
        <dbReference type="ChEBI" id="CHEBI:33019"/>
        <dbReference type="ChEBI" id="CHEBI:78442"/>
        <dbReference type="ChEBI" id="CHEBI:78529"/>
        <dbReference type="ChEBI" id="CHEBI:456215"/>
        <dbReference type="EC" id="6.1.1.6"/>
    </reaction>
</comment>
<organism evidence="11 12">
    <name type="scientific">candidate division WS6 bacterium OLB21</name>
    <dbReference type="NCBI Taxonomy" id="1617427"/>
    <lineage>
        <taxon>Bacteria</taxon>
        <taxon>Candidatus Dojkabacteria</taxon>
    </lineage>
</organism>
<sequence>MYWADKLLENFDKSNNYRVDDMKTPSGHAHAGSLRAIATHGLIYEALKDAGYNVDFTYVINDMDPMDGLPVYLDKTVYEQHMGKPLNSIPSPDGKAENFAMFYANEYISAFNTLGFKPEIHKSSDLYKQGQIDKYIRMALDEVEVIRNIYKKVAGQTKPEGWYPFQVICPQCGKVGTSLVTDWDGELVTYSCEENLVEWTKGCGHKGRISPFGGTGKLMWKVDWPAHWAAMNISIEGAGKDHFSKGGSRYIAAEVIKDVFKTDPPFGFLHEFLLIGGAKMSSSKGNATSAAEFVKILPPQIGRFLHVRTPYQRAINFDPNISNTIPDLFDEYDRCAKVFFETGTETDQGRYFQAAQINKDKIEPTFLPRFRTVATLVQMPSVNLRDYFSNEKGSSLSALEIELLEERVVYAKLWLERFAADTEKFNLAEETPIQVNVLSESQLGFLGLLADMLSTKDFAEGEELQQAIFELAKSTGIQTKEAFAAIYISLIGKNHGPKAGWLLKDAVAKDKEKYISRLRSII</sequence>
<proteinExistence type="inferred from homology"/>
<comment type="caution">
    <text evidence="10">Lacks conserved residue(s) required for the propagation of feature annotation.</text>
</comment>
<keyword evidence="5 10" id="KW-0547">Nucleotide-binding</keyword>
<dbReference type="Gene3D" id="3.40.50.620">
    <property type="entry name" value="HUPs"/>
    <property type="match status" value="2"/>
</dbReference>
<keyword evidence="6 10" id="KW-0067">ATP-binding</keyword>
<dbReference type="EMBL" id="JYPD01000022">
    <property type="protein sequence ID" value="KXK08728.1"/>
    <property type="molecule type" value="Genomic_DNA"/>
</dbReference>
<dbReference type="SUPFAM" id="SSF48163">
    <property type="entry name" value="An anticodon-binding domain of class I aminoacyl-tRNA synthetases"/>
    <property type="match status" value="1"/>
</dbReference>
<dbReference type="AlphaFoldDB" id="A0A136KHC7"/>
<evidence type="ECO:0000256" key="9">
    <source>
        <dbReference type="ARBA" id="ARBA00048573"/>
    </source>
</evidence>
<dbReference type="GO" id="GO:0006430">
    <property type="term" value="P:lysyl-tRNA aminoacylation"/>
    <property type="evidence" value="ECO:0007669"/>
    <property type="project" value="UniProtKB-UniRule"/>
</dbReference>
<dbReference type="Gene3D" id="1.10.10.770">
    <property type="match status" value="1"/>
</dbReference>
<gene>
    <name evidence="10 11" type="primary">lysS</name>
    <name evidence="11" type="ORF">UZ20_WS6002000733</name>
</gene>
<dbReference type="NCBIfam" id="TIGR00467">
    <property type="entry name" value="lysS_arch"/>
    <property type="match status" value="1"/>
</dbReference>
<evidence type="ECO:0000313" key="11">
    <source>
        <dbReference type="EMBL" id="KXK08728.1"/>
    </source>
</evidence>
<dbReference type="InterPro" id="IPR014729">
    <property type="entry name" value="Rossmann-like_a/b/a_fold"/>
</dbReference>
<accession>A0A136KHC7</accession>
<dbReference type="PANTHER" id="PTHR37940">
    <property type="entry name" value="LYSINE--TRNA LIGASE"/>
    <property type="match status" value="1"/>
</dbReference>
<dbReference type="InterPro" id="IPR020751">
    <property type="entry name" value="aa-tRNA-synth_I_codon-bd_sub2"/>
</dbReference>
<evidence type="ECO:0000313" key="12">
    <source>
        <dbReference type="Proteomes" id="UP000070449"/>
    </source>
</evidence>
<dbReference type="Gene3D" id="6.10.20.10">
    <property type="entry name" value="Lysine tRNA ligase, stem contact fold domain"/>
    <property type="match status" value="1"/>
</dbReference>
<dbReference type="GO" id="GO:0004824">
    <property type="term" value="F:lysine-tRNA ligase activity"/>
    <property type="evidence" value="ECO:0007669"/>
    <property type="project" value="UniProtKB-UniRule"/>
</dbReference>
<evidence type="ECO:0000256" key="1">
    <source>
        <dbReference type="ARBA" id="ARBA00004496"/>
    </source>
</evidence>
<dbReference type="Gene3D" id="1.10.10.350">
    <property type="match status" value="1"/>
</dbReference>
<dbReference type="Pfam" id="PF01921">
    <property type="entry name" value="tRNA-synt_1f"/>
    <property type="match status" value="1"/>
</dbReference>
<dbReference type="EC" id="6.1.1.6" evidence="10"/>
<evidence type="ECO:0000256" key="5">
    <source>
        <dbReference type="ARBA" id="ARBA00022741"/>
    </source>
</evidence>